<dbReference type="InterPro" id="IPR015168">
    <property type="entry name" value="SsuA/THI5"/>
</dbReference>
<dbReference type="PROSITE" id="PS51257">
    <property type="entry name" value="PROKAR_LIPOPROTEIN"/>
    <property type="match status" value="1"/>
</dbReference>
<comment type="subcellular location">
    <subcellularLocation>
        <location evidence="1">Periplasm</location>
    </subcellularLocation>
</comment>
<dbReference type="CDD" id="cd01008">
    <property type="entry name" value="PBP2_NrtA_SsuA_CpmA_like"/>
    <property type="match status" value="1"/>
</dbReference>
<keyword evidence="8" id="KW-1185">Reference proteome</keyword>
<proteinExistence type="inferred from homology"/>
<gene>
    <name evidence="7" type="ORF">B0537_07470</name>
</gene>
<dbReference type="GO" id="GO:0042626">
    <property type="term" value="F:ATPase-coupled transmembrane transporter activity"/>
    <property type="evidence" value="ECO:0007669"/>
    <property type="project" value="InterPro"/>
</dbReference>
<feature type="signal peptide" evidence="5">
    <location>
        <begin position="1"/>
        <end position="20"/>
    </location>
</feature>
<keyword evidence="4 5" id="KW-0732">Signal</keyword>
<evidence type="ECO:0000256" key="1">
    <source>
        <dbReference type="ARBA" id="ARBA00004418"/>
    </source>
</evidence>
<dbReference type="GO" id="GO:0042597">
    <property type="term" value="C:periplasmic space"/>
    <property type="evidence" value="ECO:0007669"/>
    <property type="project" value="UniProtKB-SubCell"/>
</dbReference>
<dbReference type="STRING" id="1833852.B0537_07470"/>
<reference evidence="7 8" key="1">
    <citation type="journal article" date="2016" name="Int. J. Syst. Evol. Microbiol.">
        <title>Desulfotomaculum ferrireducens sp. nov., a moderately thermophilic sulfate-reducing and dissimilatory Fe(III)-reducing bacterium isolated from compost.</title>
        <authorList>
            <person name="Yang G."/>
            <person name="Guo J."/>
            <person name="Zhuang L."/>
            <person name="Yuan Y."/>
            <person name="Zhou S."/>
        </authorList>
    </citation>
    <scope>NUCLEOTIDE SEQUENCE [LARGE SCALE GENOMIC DNA]</scope>
    <source>
        <strain evidence="7 8">GSS09</strain>
    </source>
</reference>
<dbReference type="SMART" id="SM00062">
    <property type="entry name" value="PBPb"/>
    <property type="match status" value="1"/>
</dbReference>
<comment type="similarity">
    <text evidence="2">Belongs to the bacterial solute-binding protein SsuA/TauA family.</text>
</comment>
<evidence type="ECO:0000256" key="2">
    <source>
        <dbReference type="ARBA" id="ARBA00010742"/>
    </source>
</evidence>
<name>A0A1S6IVY0_9FIRM</name>
<evidence type="ECO:0000256" key="3">
    <source>
        <dbReference type="ARBA" id="ARBA00022448"/>
    </source>
</evidence>
<dbReference type="PANTHER" id="PTHR30024">
    <property type="entry name" value="ALIPHATIC SULFONATES-BINDING PROTEIN-RELATED"/>
    <property type="match status" value="1"/>
</dbReference>
<organism evidence="7 8">
    <name type="scientific">Desulforamulus ferrireducens</name>
    <dbReference type="NCBI Taxonomy" id="1833852"/>
    <lineage>
        <taxon>Bacteria</taxon>
        <taxon>Bacillati</taxon>
        <taxon>Bacillota</taxon>
        <taxon>Clostridia</taxon>
        <taxon>Eubacteriales</taxon>
        <taxon>Peptococcaceae</taxon>
        <taxon>Desulforamulus</taxon>
    </lineage>
</organism>
<dbReference type="GO" id="GO:0016020">
    <property type="term" value="C:membrane"/>
    <property type="evidence" value="ECO:0007669"/>
    <property type="project" value="InterPro"/>
</dbReference>
<dbReference type="NCBIfam" id="TIGR01728">
    <property type="entry name" value="SsuA_fam"/>
    <property type="match status" value="1"/>
</dbReference>
<dbReference type="Gene3D" id="3.40.190.10">
    <property type="entry name" value="Periplasmic binding protein-like II"/>
    <property type="match status" value="2"/>
</dbReference>
<dbReference type="EMBL" id="CP019698">
    <property type="protein sequence ID" value="AQS58937.1"/>
    <property type="molecule type" value="Genomic_DNA"/>
</dbReference>
<dbReference type="KEGG" id="dfg:B0537_07470"/>
<dbReference type="AlphaFoldDB" id="A0A1S6IVY0"/>
<dbReference type="OrthoDB" id="9814375at2"/>
<keyword evidence="3" id="KW-0813">Transport</keyword>
<dbReference type="InterPro" id="IPR001638">
    <property type="entry name" value="Solute-binding_3/MltF_N"/>
</dbReference>
<protein>
    <submittedName>
        <fullName evidence="7">ABC transporter substrate-binding protein</fullName>
    </submittedName>
</protein>
<dbReference type="SUPFAM" id="SSF53850">
    <property type="entry name" value="Periplasmic binding protein-like II"/>
    <property type="match status" value="1"/>
</dbReference>
<evidence type="ECO:0000256" key="5">
    <source>
        <dbReference type="SAM" id="SignalP"/>
    </source>
</evidence>
<dbReference type="InterPro" id="IPR010067">
    <property type="entry name" value="ABC_SsuA_sub-bd"/>
</dbReference>
<accession>A0A1S6IVY0</accession>
<evidence type="ECO:0000256" key="4">
    <source>
        <dbReference type="ARBA" id="ARBA00022729"/>
    </source>
</evidence>
<dbReference type="RefSeq" id="WP_077713964.1">
    <property type="nucleotide sequence ID" value="NZ_CP019698.1"/>
</dbReference>
<evidence type="ECO:0000313" key="7">
    <source>
        <dbReference type="EMBL" id="AQS58937.1"/>
    </source>
</evidence>
<sequence length="329" mass="35666">MKKYISVLVTIVLTSLLLVGCSGQSSEPQPKAEETAKAPQVESIKISYVKLPLNVPSIVEKKLNLFEKEFGKDGIQVTFPEITEGPKMTAALAGGSLDFCNALGGTSAILAAANGVDLKIIGMYSRAPKAFTIMTKNPQIKSVADLKGKKVAGPKGTILHQLLLASLQQNNLKPEEVEYINMPIPSAVSAMQAGNVDAALIAGPAVPQALQSGARILTTGEGLLDATIVIAVSGDFLEKHPELVKRYLQVHQESLRYMQENPEEVYRLAAEETGISLGDVKQMYDWYDFNPAITEKDLIDLEKTQEFLIQNEMLTNKVDIKSLIADIKA</sequence>
<feature type="chain" id="PRO_5038574796" evidence="5">
    <location>
        <begin position="21"/>
        <end position="329"/>
    </location>
</feature>
<dbReference type="Proteomes" id="UP000189464">
    <property type="component" value="Chromosome"/>
</dbReference>
<evidence type="ECO:0000313" key="8">
    <source>
        <dbReference type="Proteomes" id="UP000189464"/>
    </source>
</evidence>
<dbReference type="Pfam" id="PF09084">
    <property type="entry name" value="NMT1"/>
    <property type="match status" value="1"/>
</dbReference>
<evidence type="ECO:0000259" key="6">
    <source>
        <dbReference type="SMART" id="SM00062"/>
    </source>
</evidence>
<feature type="domain" description="Solute-binding protein family 3/N-terminal" evidence="6">
    <location>
        <begin position="43"/>
        <end position="261"/>
    </location>
</feature>